<evidence type="ECO:0000313" key="2">
    <source>
        <dbReference type="Proteomes" id="UP000318081"/>
    </source>
</evidence>
<proteinExistence type="predicted"/>
<keyword evidence="2" id="KW-1185">Reference proteome</keyword>
<name>A0ABX5XJJ7_9BACT</name>
<reference evidence="1 2" key="1">
    <citation type="submission" date="2019-02" db="EMBL/GenBank/DDBJ databases">
        <title>Deep-cultivation of Planctomycetes and their phenomic and genomic characterization uncovers novel biology.</title>
        <authorList>
            <person name="Wiegand S."/>
            <person name="Jogler M."/>
            <person name="Boedeker C."/>
            <person name="Pinto D."/>
            <person name="Vollmers J."/>
            <person name="Rivas-Marin E."/>
            <person name="Kohn T."/>
            <person name="Peeters S.H."/>
            <person name="Heuer A."/>
            <person name="Rast P."/>
            <person name="Oberbeckmann S."/>
            <person name="Bunk B."/>
            <person name="Jeske O."/>
            <person name="Meyerdierks A."/>
            <person name="Storesund J.E."/>
            <person name="Kallscheuer N."/>
            <person name="Luecker S."/>
            <person name="Lage O.M."/>
            <person name="Pohl T."/>
            <person name="Merkel B.J."/>
            <person name="Hornburger P."/>
            <person name="Mueller R.-W."/>
            <person name="Bruemmer F."/>
            <person name="Labrenz M."/>
            <person name="Spormann A.M."/>
            <person name="Op den Camp H."/>
            <person name="Overmann J."/>
            <person name="Amann R."/>
            <person name="Jetten M.S.M."/>
            <person name="Mascher T."/>
            <person name="Medema M.H."/>
            <person name="Devos D.P."/>
            <person name="Kaster A.-K."/>
            <person name="Ovreas L."/>
            <person name="Rohde M."/>
            <person name="Galperin M.Y."/>
            <person name="Jogler C."/>
        </authorList>
    </citation>
    <scope>NUCLEOTIDE SEQUENCE [LARGE SCALE GENOMIC DNA]</scope>
    <source>
        <strain evidence="1 2">TBK1r</strain>
    </source>
</reference>
<evidence type="ECO:0000313" key="1">
    <source>
        <dbReference type="EMBL" id="QDV82163.1"/>
    </source>
</evidence>
<accession>A0ABX5XJJ7</accession>
<dbReference type="EMBL" id="CP036432">
    <property type="protein sequence ID" value="QDV82163.1"/>
    <property type="molecule type" value="Genomic_DNA"/>
</dbReference>
<sequence>MTLYGGKSDITRGIVASSVQMTNRLYNAIQNETNSMSMKTNRMLILLRTIFVKEAAEAFGCGNAETLGKFRYGNNRNIN</sequence>
<gene>
    <name evidence="1" type="ORF">TBK1r_10880</name>
</gene>
<organism evidence="1 2">
    <name type="scientific">Stieleria magnilauensis</name>
    <dbReference type="NCBI Taxonomy" id="2527963"/>
    <lineage>
        <taxon>Bacteria</taxon>
        <taxon>Pseudomonadati</taxon>
        <taxon>Planctomycetota</taxon>
        <taxon>Planctomycetia</taxon>
        <taxon>Pirellulales</taxon>
        <taxon>Pirellulaceae</taxon>
        <taxon>Stieleria</taxon>
    </lineage>
</organism>
<protein>
    <submittedName>
        <fullName evidence="1">Uncharacterized protein</fullName>
    </submittedName>
</protein>
<dbReference type="Proteomes" id="UP000318081">
    <property type="component" value="Chromosome"/>
</dbReference>